<protein>
    <submittedName>
        <fullName evidence="1">Uncharacterized protein</fullName>
    </submittedName>
</protein>
<name>A0A5J4TV35_9EUKA</name>
<dbReference type="AlphaFoldDB" id="A0A5J4TV35"/>
<sequence>IIIVVVLVISLILYMKLMPGV</sequence>
<accession>A0A5J4TV35</accession>
<dbReference type="EMBL" id="SNRW01025155">
    <property type="protein sequence ID" value="KAA6361719.1"/>
    <property type="molecule type" value="Genomic_DNA"/>
</dbReference>
<gene>
    <name evidence="1" type="ORF">EZS28_042753</name>
</gene>
<dbReference type="Proteomes" id="UP000324800">
    <property type="component" value="Unassembled WGS sequence"/>
</dbReference>
<feature type="non-terminal residue" evidence="1">
    <location>
        <position position="1"/>
    </location>
</feature>
<proteinExistence type="predicted"/>
<evidence type="ECO:0000313" key="2">
    <source>
        <dbReference type="Proteomes" id="UP000324800"/>
    </source>
</evidence>
<reference evidence="1 2" key="1">
    <citation type="submission" date="2019-03" db="EMBL/GenBank/DDBJ databases">
        <title>Single cell metagenomics reveals metabolic interactions within the superorganism composed of flagellate Streblomastix strix and complex community of Bacteroidetes bacteria on its surface.</title>
        <authorList>
            <person name="Treitli S.C."/>
            <person name="Kolisko M."/>
            <person name="Husnik F."/>
            <person name="Keeling P."/>
            <person name="Hampl V."/>
        </authorList>
    </citation>
    <scope>NUCLEOTIDE SEQUENCE [LARGE SCALE GENOMIC DNA]</scope>
    <source>
        <strain evidence="1">ST1C</strain>
    </source>
</reference>
<comment type="caution">
    <text evidence="1">The sequence shown here is derived from an EMBL/GenBank/DDBJ whole genome shotgun (WGS) entry which is preliminary data.</text>
</comment>
<organism evidence="1 2">
    <name type="scientific">Streblomastix strix</name>
    <dbReference type="NCBI Taxonomy" id="222440"/>
    <lineage>
        <taxon>Eukaryota</taxon>
        <taxon>Metamonada</taxon>
        <taxon>Preaxostyla</taxon>
        <taxon>Oxymonadida</taxon>
        <taxon>Streblomastigidae</taxon>
        <taxon>Streblomastix</taxon>
    </lineage>
</organism>
<evidence type="ECO:0000313" key="1">
    <source>
        <dbReference type="EMBL" id="KAA6361719.1"/>
    </source>
</evidence>